<dbReference type="EMBL" id="HBIR01019539">
    <property type="protein sequence ID" value="CAE0545231.1"/>
    <property type="molecule type" value="Transcribed_RNA"/>
</dbReference>
<evidence type="ECO:0000256" key="5">
    <source>
        <dbReference type="ARBA" id="ARBA00022692"/>
    </source>
</evidence>
<name>A0A7S3W9R9_EMIHU</name>
<gene>
    <name evidence="18" type="ORF">EHUX00137_LOCUS14804</name>
</gene>
<evidence type="ECO:0000259" key="16">
    <source>
        <dbReference type="PROSITE" id="PS00022"/>
    </source>
</evidence>
<keyword evidence="13" id="KW-0325">Glycoprotein</keyword>
<dbReference type="Pfam" id="PF00777">
    <property type="entry name" value="Glyco_transf_29"/>
    <property type="match status" value="1"/>
</dbReference>
<dbReference type="PANTHER" id="PTHR45906">
    <property type="entry name" value="ALPHA-N-ACETYL-NEURAMINYL-2,3-BETA-GALACTOSYL-1, 3-N-ACETYL-GALACTOSAMINIDE ALPHA-2,6-SIALYLTRANSFERASE-LIKE"/>
    <property type="match status" value="1"/>
</dbReference>
<feature type="region of interest" description="Disordered" evidence="15">
    <location>
        <begin position="292"/>
        <end position="328"/>
    </location>
</feature>
<reference evidence="18" key="1">
    <citation type="submission" date="2021-01" db="EMBL/GenBank/DDBJ databases">
        <authorList>
            <person name="Corre E."/>
            <person name="Pelletier E."/>
            <person name="Niang G."/>
            <person name="Scheremetjew M."/>
            <person name="Finn R."/>
            <person name="Kale V."/>
            <person name="Holt S."/>
            <person name="Cochrane G."/>
            <person name="Meng A."/>
            <person name="Brown T."/>
            <person name="Cohen L."/>
        </authorList>
    </citation>
    <scope>NUCLEOTIDE SEQUENCE</scope>
    <source>
        <strain evidence="18">379</strain>
    </source>
</reference>
<dbReference type="InterPro" id="IPR000742">
    <property type="entry name" value="EGF"/>
</dbReference>
<comment type="catalytic activity">
    <reaction evidence="14">
        <text>a ganglioside GM1b (d18:1(4E)) + CMP-N-acetyl-beta-neuraminate = a ganglioside GD1alpha (d18:1(4E)) + CMP + H(+)</text>
        <dbReference type="Rhea" id="RHEA:41968"/>
        <dbReference type="ChEBI" id="CHEBI:15378"/>
        <dbReference type="ChEBI" id="CHEBI:57812"/>
        <dbReference type="ChEBI" id="CHEBI:60377"/>
        <dbReference type="ChEBI" id="CHEBI:78568"/>
        <dbReference type="ChEBI" id="CHEBI:78569"/>
    </reaction>
    <physiologicalReaction direction="left-to-right" evidence="14">
        <dbReference type="Rhea" id="RHEA:41969"/>
    </physiologicalReaction>
</comment>
<feature type="compositionally biased region" description="Gly residues" evidence="15">
    <location>
        <begin position="292"/>
        <end position="316"/>
    </location>
</feature>
<keyword evidence="9" id="KW-0333">Golgi apparatus</keyword>
<evidence type="ECO:0000256" key="12">
    <source>
        <dbReference type="ARBA" id="ARBA00023157"/>
    </source>
</evidence>
<evidence type="ECO:0000256" key="8">
    <source>
        <dbReference type="ARBA" id="ARBA00022989"/>
    </source>
</evidence>
<keyword evidence="11" id="KW-0472">Membrane</keyword>
<evidence type="ECO:0000256" key="10">
    <source>
        <dbReference type="ARBA" id="ARBA00023098"/>
    </source>
</evidence>
<evidence type="ECO:0000256" key="7">
    <source>
        <dbReference type="ARBA" id="ARBA00022981"/>
    </source>
</evidence>
<accession>A0A7S3W9R9</accession>
<evidence type="ECO:0000256" key="11">
    <source>
        <dbReference type="ARBA" id="ARBA00023136"/>
    </source>
</evidence>
<evidence type="ECO:0000256" key="15">
    <source>
        <dbReference type="SAM" id="MobiDB-lite"/>
    </source>
</evidence>
<evidence type="ECO:0000256" key="2">
    <source>
        <dbReference type="ARBA" id="ARBA00006003"/>
    </source>
</evidence>
<dbReference type="GO" id="GO:0001574">
    <property type="term" value="P:ganglioside biosynthetic process"/>
    <property type="evidence" value="ECO:0007669"/>
    <property type="project" value="TreeGrafter"/>
</dbReference>
<keyword evidence="10" id="KW-0443">Lipid metabolism</keyword>
<evidence type="ECO:0000259" key="17">
    <source>
        <dbReference type="PROSITE" id="PS01186"/>
    </source>
</evidence>
<evidence type="ECO:0000313" key="18">
    <source>
        <dbReference type="EMBL" id="CAE0545231.1"/>
    </source>
</evidence>
<keyword evidence="6" id="KW-0735">Signal-anchor</keyword>
<evidence type="ECO:0000256" key="6">
    <source>
        <dbReference type="ARBA" id="ARBA00022968"/>
    </source>
</evidence>
<dbReference type="InterPro" id="IPR038578">
    <property type="entry name" value="GT29-like_sf"/>
</dbReference>
<keyword evidence="8" id="KW-1133">Transmembrane helix</keyword>
<keyword evidence="3" id="KW-0328">Glycosyltransferase</keyword>
<sequence length="579" mass="61948">MSVQQIPPRCVATLDAWCRDNCPHAATHTLYARYDSNAQRGPPAWRCYALAGLSPDTMTYERGDVYCTRHAQLLAVLAECRLGQAAAESMAAGEVSARATAARAPKSSCGDAEEACTLWASYGQCARNEPFMSERCARSCGACERRTEPPRGGMPSTAASASGATASAASAAADATSQPSLSLPLCESTCSPPDGAAPRCSGRGSCVAWHGMEWCECDASATERYVGLRCDRRLAAGADCQGSCSGRGRCVHGHCECEFGWHGHDCSSHGAPSPLLTRAKLLAAGVGWADEAGGGGEAGGEAGTGGEVGGEAGAGGSPPDAPPCVEPSYHQALARPPAELARLVATLPDVSPPLGCDSCAVVSSAGILRRREYGEHIDANECVFRINRAPTAGYERHVGSRTTYDFVNSFPHVRGLSILPRTHTKLIHGMVAEPWAVRDAPQQRYSGFDEYLVWADGHAEVVARNPGLDAYFLDLEWLRSSWEAYYAHLVRLESPRASRARPSSGWHVTRLALGVCRKVRLYGFSLEDGDFHYFDSSVQATVTPPMRDLRYGYTHKFAFEHAVFANLSAAMPDRLELLQ</sequence>
<dbReference type="GO" id="GO:0001665">
    <property type="term" value="F:alpha-N-acetylgalactosaminide alpha-2,6-sialyltransferase activity"/>
    <property type="evidence" value="ECO:0007669"/>
    <property type="project" value="TreeGrafter"/>
</dbReference>
<comment type="similarity">
    <text evidence="2">Belongs to the glycosyltransferase 29 family.</text>
</comment>
<dbReference type="SMART" id="SM00254">
    <property type="entry name" value="ShKT"/>
    <property type="match status" value="1"/>
</dbReference>
<evidence type="ECO:0000256" key="1">
    <source>
        <dbReference type="ARBA" id="ARBA00004323"/>
    </source>
</evidence>
<evidence type="ECO:0000256" key="14">
    <source>
        <dbReference type="ARBA" id="ARBA00043744"/>
    </source>
</evidence>
<protein>
    <recommendedName>
        <fullName evidence="16 17">EGF-like domain-containing protein</fullName>
    </recommendedName>
</protein>
<dbReference type="Gene3D" id="2.10.25.10">
    <property type="entry name" value="Laminin"/>
    <property type="match status" value="1"/>
</dbReference>
<evidence type="ECO:0000256" key="3">
    <source>
        <dbReference type="ARBA" id="ARBA00022676"/>
    </source>
</evidence>
<organism evidence="18">
    <name type="scientific">Emiliania huxleyi</name>
    <name type="common">Coccolithophore</name>
    <name type="synonym">Pontosphaera huxleyi</name>
    <dbReference type="NCBI Taxonomy" id="2903"/>
    <lineage>
        <taxon>Eukaryota</taxon>
        <taxon>Haptista</taxon>
        <taxon>Haptophyta</taxon>
        <taxon>Prymnesiophyceae</taxon>
        <taxon>Isochrysidales</taxon>
        <taxon>Noelaerhabdaceae</taxon>
        <taxon>Emiliania</taxon>
    </lineage>
</organism>
<evidence type="ECO:0000256" key="9">
    <source>
        <dbReference type="ARBA" id="ARBA00023034"/>
    </source>
</evidence>
<dbReference type="Gene3D" id="3.90.1480.20">
    <property type="entry name" value="Glycosyl transferase family 29"/>
    <property type="match status" value="1"/>
</dbReference>
<proteinExistence type="inferred from homology"/>
<dbReference type="InterPro" id="IPR003582">
    <property type="entry name" value="ShKT_dom"/>
</dbReference>
<dbReference type="Pfam" id="PF01549">
    <property type="entry name" value="ShK"/>
    <property type="match status" value="1"/>
</dbReference>
<dbReference type="PROSITE" id="PS01186">
    <property type="entry name" value="EGF_2"/>
    <property type="match status" value="1"/>
</dbReference>
<dbReference type="AlphaFoldDB" id="A0A7S3W9R9"/>
<evidence type="ECO:0000256" key="4">
    <source>
        <dbReference type="ARBA" id="ARBA00022679"/>
    </source>
</evidence>
<keyword evidence="5" id="KW-0812">Transmembrane</keyword>
<dbReference type="PANTHER" id="PTHR45906:SF1">
    <property type="entry name" value="ALPHA-N-ACETYL-NEURAMINYL-2,3-BETA-GALACTOSYL-1, 3-N-ACETYL-GALACTOSAMINIDE ALPHA-2,6-SIALYLTRANSFERASE-LIKE"/>
    <property type="match status" value="1"/>
</dbReference>
<keyword evidence="7" id="KW-0730">Sialic acid</keyword>
<feature type="domain" description="EGF-like" evidence="16 17">
    <location>
        <begin position="255"/>
        <end position="266"/>
    </location>
</feature>
<dbReference type="PROSITE" id="PS00022">
    <property type="entry name" value="EGF_1"/>
    <property type="match status" value="1"/>
</dbReference>
<dbReference type="InterPro" id="IPR001675">
    <property type="entry name" value="Glyco_trans_29"/>
</dbReference>
<dbReference type="GO" id="GO:0000139">
    <property type="term" value="C:Golgi membrane"/>
    <property type="evidence" value="ECO:0007669"/>
    <property type="project" value="UniProtKB-SubCell"/>
</dbReference>
<keyword evidence="12" id="KW-1015">Disulfide bond</keyword>
<evidence type="ECO:0000256" key="13">
    <source>
        <dbReference type="ARBA" id="ARBA00023180"/>
    </source>
</evidence>
<comment type="subcellular location">
    <subcellularLocation>
        <location evidence="1">Golgi apparatus membrane</location>
        <topology evidence="1">Single-pass type II membrane protein</topology>
    </subcellularLocation>
</comment>
<keyword evidence="4" id="KW-0808">Transferase</keyword>